<comment type="subunit">
    <text evidence="7">Part of the 50S ribosomal subunit; part of the 5S rRNA/L5/L18/L25 subcomplex. Contacts the 5S and 23S rRNAs.</text>
</comment>
<dbReference type="Pfam" id="PF00861">
    <property type="entry name" value="Ribosomal_L18p"/>
    <property type="match status" value="1"/>
</dbReference>
<dbReference type="GO" id="GO:0006412">
    <property type="term" value="P:translation"/>
    <property type="evidence" value="ECO:0007669"/>
    <property type="project" value="UniProtKB-UniRule"/>
</dbReference>
<dbReference type="HAMAP" id="MF_01337_B">
    <property type="entry name" value="Ribosomal_uL18_B"/>
    <property type="match status" value="1"/>
</dbReference>
<evidence type="ECO:0000256" key="2">
    <source>
        <dbReference type="ARBA" id="ARBA00022730"/>
    </source>
</evidence>
<comment type="function">
    <text evidence="7">This is one of the proteins that bind and probably mediate the attachment of the 5S RNA into the large ribosomal subunit, where it forms part of the central protuberance.</text>
</comment>
<dbReference type="GO" id="GO:0003735">
    <property type="term" value="F:structural constituent of ribosome"/>
    <property type="evidence" value="ECO:0007669"/>
    <property type="project" value="InterPro"/>
</dbReference>
<evidence type="ECO:0000256" key="3">
    <source>
        <dbReference type="ARBA" id="ARBA00022884"/>
    </source>
</evidence>
<dbReference type="CDD" id="cd00432">
    <property type="entry name" value="Ribosomal_L18_L5e"/>
    <property type="match status" value="1"/>
</dbReference>
<dbReference type="InterPro" id="IPR057268">
    <property type="entry name" value="Ribosomal_L18"/>
</dbReference>
<proteinExistence type="inferred from homology"/>
<evidence type="ECO:0000256" key="4">
    <source>
        <dbReference type="ARBA" id="ARBA00022980"/>
    </source>
</evidence>
<dbReference type="Proteomes" id="UP000228859">
    <property type="component" value="Unassembled WGS sequence"/>
</dbReference>
<evidence type="ECO:0000256" key="6">
    <source>
        <dbReference type="ARBA" id="ARBA00035197"/>
    </source>
</evidence>
<dbReference type="InterPro" id="IPR004389">
    <property type="entry name" value="Ribosomal_uL18_bac-type"/>
</dbReference>
<comment type="similarity">
    <text evidence="1 7">Belongs to the universal ribosomal protein uL18 family.</text>
</comment>
<gene>
    <name evidence="7" type="primary">rplR</name>
    <name evidence="8" type="ORF">CFH83_10070</name>
</gene>
<dbReference type="Gene3D" id="3.30.420.100">
    <property type="match status" value="1"/>
</dbReference>
<keyword evidence="4 7" id="KW-0689">Ribosomal protein</keyword>
<comment type="caution">
    <text evidence="8">The sequence shown here is derived from an EMBL/GenBank/DDBJ whole genome shotgun (WGS) entry which is preliminary data.</text>
</comment>
<dbReference type="AlphaFoldDB" id="A0A2D3WFX8"/>
<keyword evidence="5 7" id="KW-0687">Ribonucleoprotein</keyword>
<name>A0A2D3WFX8_9BACT</name>
<dbReference type="PANTHER" id="PTHR12899:SF3">
    <property type="entry name" value="LARGE RIBOSOMAL SUBUNIT PROTEIN UL18M"/>
    <property type="match status" value="1"/>
</dbReference>
<reference evidence="8 9" key="1">
    <citation type="journal article" date="2017" name="Front. Microbiol.">
        <title>Comparative Genomic Analysis of the Class Epsilonproteobacteria and Proposed Reclassification to Epsilonbacteraeota (phyl. nov.).</title>
        <authorList>
            <person name="Waite D.W."/>
            <person name="Vanwonterghem I."/>
            <person name="Rinke C."/>
            <person name="Parks D.H."/>
            <person name="Zhang Y."/>
            <person name="Takai K."/>
            <person name="Sievert S.M."/>
            <person name="Simon J."/>
            <person name="Campbell B.J."/>
            <person name="Hanson T.E."/>
            <person name="Woyke T."/>
            <person name="Klotz M.G."/>
            <person name="Hugenholtz P."/>
        </authorList>
    </citation>
    <scope>NUCLEOTIDE SEQUENCE [LARGE SCALE GENOMIC DNA]</scope>
    <source>
        <strain evidence="8">UBA12443</strain>
    </source>
</reference>
<dbReference type="EMBL" id="DLUI01000144">
    <property type="protein sequence ID" value="DAB37647.1"/>
    <property type="molecule type" value="Genomic_DNA"/>
</dbReference>
<evidence type="ECO:0000313" key="9">
    <source>
        <dbReference type="Proteomes" id="UP000228859"/>
    </source>
</evidence>
<keyword evidence="3 7" id="KW-0694">RNA-binding</keyword>
<dbReference type="GO" id="GO:0008097">
    <property type="term" value="F:5S rRNA binding"/>
    <property type="evidence" value="ECO:0007669"/>
    <property type="project" value="TreeGrafter"/>
</dbReference>
<organism evidence="8 9">
    <name type="scientific">Sulfuricurvum kujiense</name>
    <dbReference type="NCBI Taxonomy" id="148813"/>
    <lineage>
        <taxon>Bacteria</taxon>
        <taxon>Pseudomonadati</taxon>
        <taxon>Campylobacterota</taxon>
        <taxon>Epsilonproteobacteria</taxon>
        <taxon>Campylobacterales</taxon>
        <taxon>Sulfurimonadaceae</taxon>
        <taxon>Sulfuricurvum</taxon>
    </lineage>
</organism>
<dbReference type="GO" id="GO:0022625">
    <property type="term" value="C:cytosolic large ribosomal subunit"/>
    <property type="evidence" value="ECO:0007669"/>
    <property type="project" value="TreeGrafter"/>
</dbReference>
<protein>
    <recommendedName>
        <fullName evidence="6 7">Large ribosomal subunit protein uL18</fullName>
    </recommendedName>
</protein>
<dbReference type="InterPro" id="IPR005484">
    <property type="entry name" value="Ribosomal_uL18_bac/plant/anim"/>
</dbReference>
<evidence type="ECO:0000313" key="8">
    <source>
        <dbReference type="EMBL" id="DAB37647.1"/>
    </source>
</evidence>
<accession>A0A2D3WFX8</accession>
<evidence type="ECO:0000256" key="5">
    <source>
        <dbReference type="ARBA" id="ARBA00023274"/>
    </source>
</evidence>
<dbReference type="NCBIfam" id="TIGR00060">
    <property type="entry name" value="L18_bact"/>
    <property type="match status" value="1"/>
</dbReference>
<keyword evidence="2 7" id="KW-0699">rRNA-binding</keyword>
<sequence>MTGKTLKNKSAKRLQRKRRIRSKISGCASLPRVSIFRSNRYISAQAINDESAVTLAAVHSKTLGLKANKADAEKAAAVFAKTLKDAGINEVTFDRNGFLYHGVVKAFAEALRANEIKF</sequence>
<dbReference type="SUPFAM" id="SSF53137">
    <property type="entry name" value="Translational machinery components"/>
    <property type="match status" value="1"/>
</dbReference>
<dbReference type="RefSeq" id="WP_294897306.1">
    <property type="nucleotide sequence ID" value="NZ_DLUI01000144.1"/>
</dbReference>
<evidence type="ECO:0000256" key="7">
    <source>
        <dbReference type="HAMAP-Rule" id="MF_01337"/>
    </source>
</evidence>
<dbReference type="PANTHER" id="PTHR12899">
    <property type="entry name" value="39S RIBOSOMAL PROTEIN L18, MITOCHONDRIAL"/>
    <property type="match status" value="1"/>
</dbReference>
<evidence type="ECO:0000256" key="1">
    <source>
        <dbReference type="ARBA" id="ARBA00007116"/>
    </source>
</evidence>